<evidence type="ECO:0000256" key="1">
    <source>
        <dbReference type="ARBA" id="ARBA00004651"/>
    </source>
</evidence>
<proteinExistence type="predicted"/>
<keyword evidence="3 6" id="KW-0812">Transmembrane</keyword>
<dbReference type="eggNOG" id="ENOG5033B0E">
    <property type="taxonomic scope" value="Bacteria"/>
</dbReference>
<sequence length="88" mass="9813">MPGILKQRTTVVWIFLMLATVVTTWWLAKDAFPVRVGTVGIFLIAAVKVHLVLNEFMELRQAPKSARIVFETWVVLVTAGVVGIYLAT</sequence>
<evidence type="ECO:0000256" key="2">
    <source>
        <dbReference type="ARBA" id="ARBA00022475"/>
    </source>
</evidence>
<feature type="transmembrane region" description="Helical" evidence="6">
    <location>
        <begin position="34"/>
        <end position="56"/>
    </location>
</feature>
<evidence type="ECO:0000313" key="7">
    <source>
        <dbReference type="EMBL" id="GAC49190.1"/>
    </source>
</evidence>
<accession>L7KJY6</accession>
<dbReference type="Pfam" id="PF03626">
    <property type="entry name" value="COX4_pro"/>
    <property type="match status" value="1"/>
</dbReference>
<dbReference type="InterPro" id="IPR005171">
    <property type="entry name" value="Cyt_c_oxidase_su4_prok"/>
</dbReference>
<keyword evidence="8" id="KW-1185">Reference proteome</keyword>
<evidence type="ECO:0000256" key="6">
    <source>
        <dbReference type="SAM" id="Phobius"/>
    </source>
</evidence>
<protein>
    <recommendedName>
        <fullName evidence="9">Cytochrome c oxidase subunit IV</fullName>
    </recommendedName>
</protein>
<dbReference type="RefSeq" id="WP_005175093.1">
    <property type="nucleotide sequence ID" value="NZ_BANR01000010.1"/>
</dbReference>
<evidence type="ECO:0000313" key="8">
    <source>
        <dbReference type="Proteomes" id="UP000010988"/>
    </source>
</evidence>
<reference evidence="7 8" key="1">
    <citation type="submission" date="2012-12" db="EMBL/GenBank/DDBJ databases">
        <title>Whole genome shotgun sequence of Gordonia aichiensis NBRC 108223.</title>
        <authorList>
            <person name="Isaki-Nakamura S."/>
            <person name="Hosoyama A."/>
            <person name="Tsuchikane K."/>
            <person name="Ando Y."/>
            <person name="Baba S."/>
            <person name="Ohji S."/>
            <person name="Hamada M."/>
            <person name="Tamura T."/>
            <person name="Yamazoe A."/>
            <person name="Yamazaki S."/>
            <person name="Fujita N."/>
        </authorList>
    </citation>
    <scope>NUCLEOTIDE SEQUENCE [LARGE SCALE GENOMIC DNA]</scope>
    <source>
        <strain evidence="7 8">NBRC 108223</strain>
    </source>
</reference>
<evidence type="ECO:0000256" key="3">
    <source>
        <dbReference type="ARBA" id="ARBA00022692"/>
    </source>
</evidence>
<keyword evidence="5 6" id="KW-0472">Membrane</keyword>
<comment type="subcellular location">
    <subcellularLocation>
        <location evidence="1">Cell membrane</location>
        <topology evidence="1">Multi-pass membrane protein</topology>
    </subcellularLocation>
</comment>
<evidence type="ECO:0000256" key="4">
    <source>
        <dbReference type="ARBA" id="ARBA00022989"/>
    </source>
</evidence>
<dbReference type="GO" id="GO:0005886">
    <property type="term" value="C:plasma membrane"/>
    <property type="evidence" value="ECO:0007669"/>
    <property type="project" value="UniProtKB-SubCell"/>
</dbReference>
<dbReference type="Proteomes" id="UP000010988">
    <property type="component" value="Unassembled WGS sequence"/>
</dbReference>
<feature type="transmembrane region" description="Helical" evidence="6">
    <location>
        <begin position="68"/>
        <end position="87"/>
    </location>
</feature>
<comment type="caution">
    <text evidence="7">The sequence shown here is derived from an EMBL/GenBank/DDBJ whole genome shotgun (WGS) entry which is preliminary data.</text>
</comment>
<evidence type="ECO:0008006" key="9">
    <source>
        <dbReference type="Google" id="ProtNLM"/>
    </source>
</evidence>
<dbReference type="OrthoDB" id="8595054at2"/>
<dbReference type="AlphaFoldDB" id="L7KJY6"/>
<organism evidence="7 8">
    <name type="scientific">Gordonia aichiensis NBRC 108223</name>
    <dbReference type="NCBI Taxonomy" id="1220583"/>
    <lineage>
        <taxon>Bacteria</taxon>
        <taxon>Bacillati</taxon>
        <taxon>Actinomycetota</taxon>
        <taxon>Actinomycetes</taxon>
        <taxon>Mycobacteriales</taxon>
        <taxon>Gordoniaceae</taxon>
        <taxon>Gordonia</taxon>
    </lineage>
</organism>
<dbReference type="EMBL" id="BANR01000010">
    <property type="protein sequence ID" value="GAC49190.1"/>
    <property type="molecule type" value="Genomic_DNA"/>
</dbReference>
<name>L7KJY6_9ACTN</name>
<keyword evidence="4 6" id="KW-1133">Transmembrane helix</keyword>
<gene>
    <name evidence="7" type="ORF">GOACH_10_01580</name>
</gene>
<evidence type="ECO:0000256" key="5">
    <source>
        <dbReference type="ARBA" id="ARBA00023136"/>
    </source>
</evidence>
<dbReference type="STRING" id="1220583.GOACH_10_01580"/>
<keyword evidence="2" id="KW-1003">Cell membrane</keyword>
<feature type="transmembrane region" description="Helical" evidence="6">
    <location>
        <begin position="12"/>
        <end position="28"/>
    </location>
</feature>